<evidence type="ECO:0000313" key="5">
    <source>
        <dbReference type="WBParaSite" id="NBR_0000776901-mRNA-1"/>
    </source>
</evidence>
<proteinExistence type="predicted"/>
<accession>A0A158QY23</accession>
<reference evidence="3 4" key="2">
    <citation type="submission" date="2018-11" db="EMBL/GenBank/DDBJ databases">
        <authorList>
            <consortium name="Pathogen Informatics"/>
        </authorList>
    </citation>
    <scope>NUCLEOTIDE SEQUENCE [LARGE SCALE GENOMIC DNA]</scope>
</reference>
<dbReference type="AlphaFoldDB" id="A0A158QY23"/>
<feature type="chain" id="PRO_5043135701" evidence="2">
    <location>
        <begin position="22"/>
        <end position="189"/>
    </location>
</feature>
<organism evidence="5">
    <name type="scientific">Nippostrongylus brasiliensis</name>
    <name type="common">Rat hookworm</name>
    <dbReference type="NCBI Taxonomy" id="27835"/>
    <lineage>
        <taxon>Eukaryota</taxon>
        <taxon>Metazoa</taxon>
        <taxon>Ecdysozoa</taxon>
        <taxon>Nematoda</taxon>
        <taxon>Chromadorea</taxon>
        <taxon>Rhabditida</taxon>
        <taxon>Rhabditina</taxon>
        <taxon>Rhabditomorpha</taxon>
        <taxon>Strongyloidea</taxon>
        <taxon>Heligmosomidae</taxon>
        <taxon>Nippostrongylus</taxon>
    </lineage>
</organism>
<evidence type="ECO:0000313" key="3">
    <source>
        <dbReference type="EMBL" id="VDL71359.1"/>
    </source>
</evidence>
<keyword evidence="2" id="KW-0732">Signal</keyword>
<dbReference type="Proteomes" id="UP000271162">
    <property type="component" value="Unassembled WGS sequence"/>
</dbReference>
<evidence type="ECO:0000256" key="2">
    <source>
        <dbReference type="SAM" id="SignalP"/>
    </source>
</evidence>
<dbReference type="STRING" id="27835.A0A158QY23"/>
<evidence type="ECO:0000313" key="4">
    <source>
        <dbReference type="Proteomes" id="UP000271162"/>
    </source>
</evidence>
<dbReference type="EMBL" id="UYSL01019925">
    <property type="protein sequence ID" value="VDL71359.1"/>
    <property type="molecule type" value="Genomic_DNA"/>
</dbReference>
<feature type="region of interest" description="Disordered" evidence="1">
    <location>
        <begin position="61"/>
        <end position="100"/>
    </location>
</feature>
<feature type="signal peptide" evidence="2">
    <location>
        <begin position="1"/>
        <end position="21"/>
    </location>
</feature>
<keyword evidence="4" id="KW-1185">Reference proteome</keyword>
<name>A0A158QY23_NIPBR</name>
<evidence type="ECO:0000256" key="1">
    <source>
        <dbReference type="SAM" id="MobiDB-lite"/>
    </source>
</evidence>
<reference evidence="5" key="1">
    <citation type="submission" date="2016-04" db="UniProtKB">
        <authorList>
            <consortium name="WormBaseParasite"/>
        </authorList>
    </citation>
    <scope>IDENTIFICATION</scope>
</reference>
<gene>
    <name evidence="3" type="ORF">NBR_LOCUS7770</name>
</gene>
<feature type="compositionally biased region" description="Acidic residues" evidence="1">
    <location>
        <begin position="73"/>
        <end position="87"/>
    </location>
</feature>
<protein>
    <submittedName>
        <fullName evidence="5">Secreted phosphoprotein 24</fullName>
    </submittedName>
</protein>
<sequence length="189" mass="20706">MVTKHGETLLIFLLISASVDSSVNGIIQTAAVGPVFEQQNSADILSRGSYIGERIDYEYDEPTNKTHNSHFDNEDDDSEVDQGDSEVSEERSGDRGVFLGDNREGLKEVKPDHRRVAPVVIINSAFNNRKSFACPKIKSDLKTGTSIGDLSPEDITIIASMGDALAVCDLDVEVKCFALLYSLFDFPCI</sequence>
<dbReference type="WBParaSite" id="NBR_0000776901-mRNA-1">
    <property type="protein sequence ID" value="NBR_0000776901-mRNA-1"/>
    <property type="gene ID" value="NBR_0000776901"/>
</dbReference>